<dbReference type="PANTHER" id="PTHR45398">
    <property type="match status" value="1"/>
</dbReference>
<dbReference type="InterPro" id="IPR020806">
    <property type="entry name" value="PKS_PP-bd"/>
</dbReference>
<dbReference type="Pfam" id="PF13193">
    <property type="entry name" value="AMP-binding_C"/>
    <property type="match status" value="3"/>
</dbReference>
<dbReference type="CDD" id="cd19543">
    <property type="entry name" value="DCL_NRPS"/>
    <property type="match status" value="2"/>
</dbReference>
<dbReference type="InterPro" id="IPR029058">
    <property type="entry name" value="AB_hydrolase_fold"/>
</dbReference>
<evidence type="ECO:0000313" key="6">
    <source>
        <dbReference type="Proteomes" id="UP000183471"/>
    </source>
</evidence>
<dbReference type="NCBIfam" id="TIGR01720">
    <property type="entry name" value="NRPS-para261"/>
    <property type="match status" value="1"/>
</dbReference>
<keyword evidence="6" id="KW-1185">Reference proteome</keyword>
<feature type="domain" description="Carrier" evidence="4">
    <location>
        <begin position="1018"/>
        <end position="1092"/>
    </location>
</feature>
<dbReference type="InterPro" id="IPR045851">
    <property type="entry name" value="AMP-bd_C_sf"/>
</dbReference>
<organism evidence="5 6">
    <name type="scientific">Nitrosospira multiformis</name>
    <dbReference type="NCBI Taxonomy" id="1231"/>
    <lineage>
        <taxon>Bacteria</taxon>
        <taxon>Pseudomonadati</taxon>
        <taxon>Pseudomonadota</taxon>
        <taxon>Betaproteobacteria</taxon>
        <taxon>Nitrosomonadales</taxon>
        <taxon>Nitrosomonadaceae</taxon>
        <taxon>Nitrosospira</taxon>
    </lineage>
</organism>
<dbReference type="InterPro" id="IPR023213">
    <property type="entry name" value="CAT-like_dom_sf"/>
</dbReference>
<dbReference type="InterPro" id="IPR025110">
    <property type="entry name" value="AMP-bd_C"/>
</dbReference>
<comment type="caution">
    <text evidence="5">The sequence shown here is derived from an EMBL/GenBank/DDBJ whole genome shotgun (WGS) entry which is preliminary data.</text>
</comment>
<dbReference type="Pfam" id="PF00975">
    <property type="entry name" value="Thioesterase"/>
    <property type="match status" value="1"/>
</dbReference>
<evidence type="ECO:0000256" key="2">
    <source>
        <dbReference type="ARBA" id="ARBA00022450"/>
    </source>
</evidence>
<dbReference type="SUPFAM" id="SSF47336">
    <property type="entry name" value="ACP-like"/>
    <property type="match status" value="3"/>
</dbReference>
<dbReference type="NCBIfam" id="NF003417">
    <property type="entry name" value="PRK04813.1"/>
    <property type="match status" value="3"/>
</dbReference>
<dbReference type="InterPro" id="IPR000873">
    <property type="entry name" value="AMP-dep_synth/lig_dom"/>
</dbReference>
<evidence type="ECO:0000313" key="5">
    <source>
        <dbReference type="EMBL" id="SDQ61436.1"/>
    </source>
</evidence>
<name>A0ABY0TCJ6_9PROT</name>
<dbReference type="Gene3D" id="3.30.300.30">
    <property type="match status" value="3"/>
</dbReference>
<feature type="domain" description="Carrier" evidence="4">
    <location>
        <begin position="3614"/>
        <end position="3691"/>
    </location>
</feature>
<dbReference type="NCBIfam" id="TIGR01733">
    <property type="entry name" value="AA-adenyl-dom"/>
    <property type="match status" value="3"/>
</dbReference>
<dbReference type="CDD" id="cd17649">
    <property type="entry name" value="A_NRPS_PvdJ-like"/>
    <property type="match status" value="3"/>
</dbReference>
<keyword evidence="3" id="KW-0597">Phosphoprotein</keyword>
<dbReference type="PROSITE" id="PS00455">
    <property type="entry name" value="AMP_BINDING"/>
    <property type="match status" value="3"/>
</dbReference>
<dbReference type="InterPro" id="IPR006162">
    <property type="entry name" value="Ppantetheine_attach_site"/>
</dbReference>
<dbReference type="PROSITE" id="PS50075">
    <property type="entry name" value="CARRIER"/>
    <property type="match status" value="3"/>
</dbReference>
<dbReference type="Proteomes" id="UP000183471">
    <property type="component" value="Unassembled WGS sequence"/>
</dbReference>
<dbReference type="Gene3D" id="2.30.38.10">
    <property type="entry name" value="Luciferase, Domain 3"/>
    <property type="match status" value="3"/>
</dbReference>
<dbReference type="SMART" id="SM00824">
    <property type="entry name" value="PKS_TE"/>
    <property type="match status" value="1"/>
</dbReference>
<evidence type="ECO:0000256" key="3">
    <source>
        <dbReference type="ARBA" id="ARBA00022553"/>
    </source>
</evidence>
<protein>
    <submittedName>
        <fullName evidence="5">Non-ribosomal peptide synthase domain TIGR01720/amino acid adenylation domain-containing protein</fullName>
    </submittedName>
</protein>
<sequence>MELDKQDIAKRYSALPPEKQKEFLSALKKRGFDFSLLPIVPQQAQNRNILSYAQQRHWFLWQLEPLSTAYHLSGALSLTGRLDIEALRSSFDALVMRHESLRTVFRANDQGMAEQIIAAEQKLDIPVVDLCDLPPTQRAVRAHEEASGVSATPFDLTQGPLLRVVLIKTAPEEHLLVMVMHHIISDDWSNRIIFDEFAAHYRACVQGQALSLPALPIQYADYAVWQRNWLEAGEKDRQLAYWRAQLGDDHPVLQLPTDHPRPSTASYRAARFSFVLPAPLVAGLQRQAQRQGATLFMALLAGFQALLQRYTGLDDIRVGVPIANRHRIEVEGIIGFFVNTQVLRNRIDSRASLKILLDQAREAALGAQTHQDLPFEQLVEALQPERNLNQNPLFQVMYNHLREDPDVLEPLPDLTMENHVLGEQTAQFELTLDTTERPDGQVGALFSYAAELFEPATIERLGAHYLHLLQQLAEHPERILGDIDILSGEEKAQLKAWGVNEQRYAHAEPVHRLIERQVEACPEAVALIFGDTELSYAELNRRANQLAHRLIGLGVKAETRVGIAVERSIEMIVGLLAILKAGGAYVPLDPEYPQERLNYMVTDSDIGLLLTQSHIRARIPHPAQCTVLELDTLDVSGEAAGNPAIPVHGDNLVYVIYTSGSTGKPKGVGVAHGPLSMHVQAIGEVYGMTAADRELQFASINFDGAHERWLVPLAFGAALMPRDNDIWSVERTVAEIARHRITIACFTPGYLHQLAELIGNAGRSLPIRSYTVGGEAMTRASFDFVQEVLQPPRIVNGYGPTETVITPLISKAYPGTGFESAYMPIGHPVGDRTAYILDSDFNPVPQGVAGELYLGGGGLARGYLNRGGLTAERFIADPFDEKGGRLYRTGDLARWRADGQIEYLGRLDHQVKIRGFRIELGEIEAQLLLQPEIREAVVVAGEGPGGTGGARLVAYVSLQAGASIDNAVLREALGQALPDYMIPAAIVVLERLPLNPNGKVDRKALPEPEFTSIDHYEAPQGEVEEVLAGIWADVLGIGQVGRNDNFFELGGDSILSLQIVTKVRRAGWKITPRQLFERQTIAALAVVVAPAEGLAETIQKDTGNTSMGASSPVPLLPIQVEFFAQEIPVRHHWNQAVLLKSSQLLDIECLARALEAVVRHHDALRFRYVKQSAGDWQQTCGEPVAQSLQVVPWVRHAASTEQFEALCNEAQRSLNLTEGPLLRALVIEMSDGTQRLLLIIHHLVVDGVSWRILLEDLQNAYDQYRTGVSITLSEKTSGYPMWAQRLQSYVHSHGDELPYWQGLADMPVSLPKDYPQGPNNVHHQVSIILRLDRRQTQALLKQAPAAYRTQVNDLLLTALGSALCRWSGHEKILVDLEGHGREDLYADIDLSQTVGWFTSLYPVILDPSGDLDQRIKRIKESLRQPPNKGLGYGLFKYHGTPEQRWALACVPKAEVVFNYLGQFDASFDEASWTLATEPAGDLMDAAVAPTHDISINSHVYAGELSLEVSYSQARYAKATIESFVKDYQAELERLINHCTSGIWGTTPSDFPLIQVTQDELNGLPIPAERLDDLYPLSPMQSGMLFHSVYDSDGSLYVNQLRADVEGLDVERFKAAWQAAVDRHDVLRTGFLHQRDVPLQWVARAIELPLTEYDWQDQSSRQSVNQEQDLQALARSEHARGFDLAQPPLMRLALVRLANKKYHFIWTIHHLLLDGWSASQLMSEVLQQYGGMRLPSSGGRYRDYIEWLQSRDMNASEVHWREQLRGMGEPTRLADAFSAHDEDSAYNEYTCVIERAATAGLIDFARRERVTVNTLIQAAWALLLNRYTCQPAVAFGVTIAGRPDDLPGADRLLGLFINTLPVIAMLDPEQEMAAWLRELQAQNLSLREHGHTPLYEIQRWGGQGGQGLFDSILVFENYPMDEALQQFASSELVFSAVKSREVTNYALTVSVTQADTLNLQYSYTSKDFSEINISRIAAQVERLLHEIVQGSGRILGDIDILSGEEKAQLKAWGVNEQRYANAEPVHRLIERQVEACPEAVALIFGDTELSYAELNRRANQLAHRLIGLGVKAETRVGIAVERSIEMIVGLLAILKAGGAYVPLDPEYPQERLNYMVTDSDIGLLLTQSHIRARIPHPAQCTVLELDTLDVSGEGAGNPAIPVHGDNLVYVIYTSGSTGKPKGVGLAHHALAEHAQAAVGFFGLSAADRMLLFSTINFDGFIEQFFPPLCAGAAIVLRGPQLWDSDTFYRELINKRITVADLTTAYWFLLAQDFARQGPRDYGLLRQVHAGGEAMSPEGIKAWREAGLGGITLLNTYGPTEATVTATALDCGSYSSDDSVPMQVSIGQPLAGRNIYLLDANLTPVIPGVAGELCIGGDLLARGYLNRGGLTAERFIADPFDEKGGRLYRTGDLARWRADGQIEYLGRLDHQVKIRGFRIELGEIEAQLLLQPEIREAVVVAGEGPGGTGGARLVAYVSLQAGASIDNAVLREALGQALPDYMIPAAIVVLERLPLNPNGKVDRKALPEPEFTSIDHYEAPQGEVEEVLAGIWAEVLGIGQVGRSDNFFELGGDSILSLQIVTKVRRAGWKITPRQLFERQAIAALAEVAEPVQESVVVAVKPERGYLRDYLNVEAIAALPFGENEIEDIYPLAPIQEGMLFHTLEAPGTGLYVTQLSVAVEGLDPDRLVDAWRAMIARHPVLRTGFLWQAGLARPLQIVFKQADNPVVQLDWRGLDGQESRIAAYADEDLKREFDFLTPPVARLSLIRLSENCYQLVWTKHHILLDGWGDSMLVSDWLRCYAGETLAAPGSGYGDYVRWLAQQDAEATKAFWKTELKQVEGATLLSNAFRTTAKADSLDKRTGYAQIYTHLSVEETRKLQAFVQRERVTLNTLVQAAWGQLLQRYTGKDTVVFGVTVAGRSPNLPKSDEILGLFINTIPVPVERCSDLTVSEHLAMLQSVNARLREHEHTSLADIQRWTGSSGQPLFDSIVVFENYPIAETLRSNELYGLHFGDIEGKGLTGYAMDLQVVVGDTIEIEYSYGRNDFTDDFVLELRSHMEFLLREMMAHPERALGELPWMGAKALNQVISLGCNTHDLATSTPVRSHQPVHRLIEHHARVQPGAIALLMGEQELSYAELNARANRLAHHLIDMDIGPEIRVGVAMERSLDVIVVLLAILKAGGAYVPLDTEYPADRLSFMMDDSALSLLITQNNVLPKLVITTGVRTLILDSTYLDAEQDSNPEVSVNEHNLAYVIYTSGSTGIPKGVAVTHGPLSMHCQATAEIYGMSLHSCELLFMSFSFDGAHERWLTALTVGAGLAVRDQELWTAEQTYDALHHYGITNAAFPPAYLGQVAEWAAPRDDPPPVELYVFGGEAMPKASYDLIRQTLRPRILINGYGPTETVVTPLIWKTEARNSFDCVYAPIGRPVGERTAYVLDVDMQPVPMGTVGELYIGGYGLARGYLGRAGLTAERFVADPFDENGGRLYRTGDLVRWLNDGNIEYIGRVDHQVKIRGFRIELGEIEARLREASGIADAAVIVHESATGAQLVAYVVPMDDMPPPDLARRLKQELGNRLPDYMLPAHIMTLATLPRLPSGKLDRNALPEPGVAIGLSYQAPSTDQARMLAEIWQEVLGVERVGETDNFFALGGDSLSSLKVMAKMRNLPGVKLNFKLRDLMQRPTIAGLLGIDTLAPKDVQPLLALNQPCEEAAPLFCIHAGLGTVFDYQPLARLLQGDRTVYGLPCRMLTDPQHRDSSLEKMAADYCQMIRRIQPQGPYHLAGWSLGGTLAAMIAAFLEADAQKVAFLGLIDPFIPGIEQPQPDSWRQDLSDFVSVVIPGMTLSDMDIDSSGGEMTEAQAVSSLLGKLLLTERMRARTEGDQETGGGYADMGREELAHTFAVARQLKALSLQATGLTALQGRPTCWWAAERPLPDRDALASQIDQDKLLSIELEADHFAIVRGEALLLGIVSALAAIPPLPTESRVAG</sequence>
<feature type="domain" description="Carrier" evidence="4">
    <location>
        <begin position="2537"/>
        <end position="2611"/>
    </location>
</feature>
<dbReference type="SUPFAM" id="SSF52777">
    <property type="entry name" value="CoA-dependent acyltransferases"/>
    <property type="match status" value="8"/>
</dbReference>
<dbReference type="InterPro" id="IPR020802">
    <property type="entry name" value="TesA-like"/>
</dbReference>
<dbReference type="InterPro" id="IPR020845">
    <property type="entry name" value="AMP-binding_CS"/>
</dbReference>
<dbReference type="Gene3D" id="3.30.559.30">
    <property type="entry name" value="Nonribosomal peptide synthetase, condensation domain"/>
    <property type="match status" value="4"/>
</dbReference>
<evidence type="ECO:0000256" key="1">
    <source>
        <dbReference type="ARBA" id="ARBA00001957"/>
    </source>
</evidence>
<dbReference type="Pfam" id="PF00550">
    <property type="entry name" value="PP-binding"/>
    <property type="match status" value="3"/>
</dbReference>
<dbReference type="InterPro" id="IPR001242">
    <property type="entry name" value="Condensation_dom"/>
</dbReference>
<accession>A0ABY0TCJ6</accession>
<proteinExistence type="predicted"/>
<dbReference type="InterPro" id="IPR009081">
    <property type="entry name" value="PP-bd_ACP"/>
</dbReference>
<dbReference type="InterPro" id="IPR036736">
    <property type="entry name" value="ACP-like_sf"/>
</dbReference>
<comment type="cofactor">
    <cofactor evidence="1">
        <name>pantetheine 4'-phosphate</name>
        <dbReference type="ChEBI" id="CHEBI:47942"/>
    </cofactor>
</comment>
<dbReference type="SUPFAM" id="SSF56801">
    <property type="entry name" value="Acetyl-CoA synthetase-like"/>
    <property type="match status" value="3"/>
</dbReference>
<dbReference type="Gene3D" id="3.40.50.980">
    <property type="match status" value="6"/>
</dbReference>
<keyword evidence="2" id="KW-0596">Phosphopantetheine</keyword>
<dbReference type="InterPro" id="IPR001031">
    <property type="entry name" value="Thioesterase"/>
</dbReference>
<dbReference type="CDD" id="cd19531">
    <property type="entry name" value="LCL_NRPS-like"/>
    <property type="match status" value="1"/>
</dbReference>
<dbReference type="Pfam" id="PF00668">
    <property type="entry name" value="Condensation"/>
    <property type="match status" value="4"/>
</dbReference>
<dbReference type="Gene3D" id="3.40.50.1820">
    <property type="entry name" value="alpha/beta hydrolase"/>
    <property type="match status" value="1"/>
</dbReference>
<evidence type="ECO:0000259" key="4">
    <source>
        <dbReference type="PROSITE" id="PS50075"/>
    </source>
</evidence>
<gene>
    <name evidence="5" type="ORF">SAMN05216402_1554</name>
</gene>
<dbReference type="PROSITE" id="PS00012">
    <property type="entry name" value="PHOSPHOPANTETHEINE"/>
    <property type="match status" value="2"/>
</dbReference>
<dbReference type="InterPro" id="IPR010071">
    <property type="entry name" value="AA_adenyl_dom"/>
</dbReference>
<dbReference type="RefSeq" id="WP_074631808.1">
    <property type="nucleotide sequence ID" value="NZ_FNKY01000001.1"/>
</dbReference>
<dbReference type="Gene3D" id="3.30.559.10">
    <property type="entry name" value="Chloramphenicol acetyltransferase-like domain"/>
    <property type="match status" value="4"/>
</dbReference>
<dbReference type="CDD" id="cd19534">
    <property type="entry name" value="E_NRPS"/>
    <property type="match status" value="1"/>
</dbReference>
<dbReference type="SUPFAM" id="SSF53474">
    <property type="entry name" value="alpha/beta-Hydrolases"/>
    <property type="match status" value="1"/>
</dbReference>
<dbReference type="EMBL" id="FNKY01000001">
    <property type="protein sequence ID" value="SDQ61436.1"/>
    <property type="molecule type" value="Genomic_DNA"/>
</dbReference>
<dbReference type="InterPro" id="IPR010060">
    <property type="entry name" value="NRPS_synth"/>
</dbReference>
<dbReference type="Pfam" id="PF00501">
    <property type="entry name" value="AMP-binding"/>
    <property type="match status" value="3"/>
</dbReference>
<dbReference type="Gene3D" id="1.10.1200.10">
    <property type="entry name" value="ACP-like"/>
    <property type="match status" value="3"/>
</dbReference>
<dbReference type="PANTHER" id="PTHR45398:SF1">
    <property type="entry name" value="ENZYME, PUTATIVE (JCVI)-RELATED"/>
    <property type="match status" value="1"/>
</dbReference>
<reference evidence="5 6" key="1">
    <citation type="submission" date="2016-10" db="EMBL/GenBank/DDBJ databases">
        <authorList>
            <person name="Varghese N."/>
            <person name="Submissions S."/>
        </authorList>
    </citation>
    <scope>NUCLEOTIDE SEQUENCE [LARGE SCALE GENOMIC DNA]</scope>
    <source>
        <strain evidence="5 6">Nl1</strain>
    </source>
</reference>
<dbReference type="SMART" id="SM00823">
    <property type="entry name" value="PKS_PP"/>
    <property type="match status" value="2"/>
</dbReference>